<dbReference type="InterPro" id="IPR036890">
    <property type="entry name" value="HATPase_C_sf"/>
</dbReference>
<dbReference type="FunFam" id="3.30.565.10:FF:000010">
    <property type="entry name" value="Sensor histidine kinase RcsC"/>
    <property type="match status" value="1"/>
</dbReference>
<evidence type="ECO:0000256" key="5">
    <source>
        <dbReference type="ARBA" id="ARBA00022777"/>
    </source>
</evidence>
<dbReference type="PRINTS" id="PR00344">
    <property type="entry name" value="BCTRLSENSOR"/>
</dbReference>
<dbReference type="GO" id="GO:0009927">
    <property type="term" value="F:histidine phosphotransfer kinase activity"/>
    <property type="evidence" value="ECO:0007669"/>
    <property type="project" value="TreeGrafter"/>
</dbReference>
<dbReference type="InterPro" id="IPR005467">
    <property type="entry name" value="His_kinase_dom"/>
</dbReference>
<reference evidence="9" key="1">
    <citation type="submission" date="2018-06" db="EMBL/GenBank/DDBJ databases">
        <authorList>
            <person name="Zhirakovskaya E."/>
        </authorList>
    </citation>
    <scope>NUCLEOTIDE SEQUENCE</scope>
</reference>
<evidence type="ECO:0000256" key="4">
    <source>
        <dbReference type="ARBA" id="ARBA00022679"/>
    </source>
</evidence>
<dbReference type="Pfam" id="PF02518">
    <property type="entry name" value="HATPase_c"/>
    <property type="match status" value="1"/>
</dbReference>
<dbReference type="InterPro" id="IPR011006">
    <property type="entry name" value="CheY-like_superfamily"/>
</dbReference>
<dbReference type="GO" id="GO:0000155">
    <property type="term" value="F:phosphorelay sensor kinase activity"/>
    <property type="evidence" value="ECO:0007669"/>
    <property type="project" value="InterPro"/>
</dbReference>
<accession>A0A3B0VQ22</accession>
<organism evidence="9">
    <name type="scientific">hydrothermal vent metagenome</name>
    <dbReference type="NCBI Taxonomy" id="652676"/>
    <lineage>
        <taxon>unclassified sequences</taxon>
        <taxon>metagenomes</taxon>
        <taxon>ecological metagenomes</taxon>
    </lineage>
</organism>
<evidence type="ECO:0000259" key="8">
    <source>
        <dbReference type="PROSITE" id="PS50110"/>
    </source>
</evidence>
<dbReference type="SMART" id="SM00388">
    <property type="entry name" value="HisKA"/>
    <property type="match status" value="1"/>
</dbReference>
<dbReference type="PROSITE" id="PS50110">
    <property type="entry name" value="RESPONSE_REGULATORY"/>
    <property type="match status" value="1"/>
</dbReference>
<evidence type="ECO:0000313" key="9">
    <source>
        <dbReference type="EMBL" id="VAW45738.1"/>
    </source>
</evidence>
<comment type="catalytic activity">
    <reaction evidence="1">
        <text>ATP + protein L-histidine = ADP + protein N-phospho-L-histidine.</text>
        <dbReference type="EC" id="2.7.13.3"/>
    </reaction>
</comment>
<dbReference type="Gene3D" id="3.40.50.2300">
    <property type="match status" value="1"/>
</dbReference>
<dbReference type="PROSITE" id="PS50109">
    <property type="entry name" value="HIS_KIN"/>
    <property type="match status" value="1"/>
</dbReference>
<dbReference type="SUPFAM" id="SSF47384">
    <property type="entry name" value="Homodimeric domain of signal transducing histidine kinase"/>
    <property type="match status" value="1"/>
</dbReference>
<evidence type="ECO:0000259" key="7">
    <source>
        <dbReference type="PROSITE" id="PS50109"/>
    </source>
</evidence>
<evidence type="ECO:0000256" key="6">
    <source>
        <dbReference type="SAM" id="Phobius"/>
    </source>
</evidence>
<dbReference type="Gene3D" id="1.10.287.130">
    <property type="match status" value="1"/>
</dbReference>
<keyword evidence="5" id="KW-0418">Kinase</keyword>
<dbReference type="CDD" id="cd00082">
    <property type="entry name" value="HisKA"/>
    <property type="match status" value="1"/>
</dbReference>
<keyword evidence="6" id="KW-0812">Transmembrane</keyword>
<feature type="domain" description="Response regulatory" evidence="8">
    <location>
        <begin position="319"/>
        <end position="431"/>
    </location>
</feature>
<proteinExistence type="predicted"/>
<gene>
    <name evidence="9" type="ORF">MNBD_GAMMA02-783</name>
</gene>
<dbReference type="SMART" id="SM00387">
    <property type="entry name" value="HATPase_c"/>
    <property type="match status" value="1"/>
</dbReference>
<dbReference type="InterPro" id="IPR004358">
    <property type="entry name" value="Sig_transdc_His_kin-like_C"/>
</dbReference>
<evidence type="ECO:0000256" key="2">
    <source>
        <dbReference type="ARBA" id="ARBA00012438"/>
    </source>
</evidence>
<dbReference type="GO" id="GO:0005886">
    <property type="term" value="C:plasma membrane"/>
    <property type="evidence" value="ECO:0007669"/>
    <property type="project" value="TreeGrafter"/>
</dbReference>
<dbReference type="Pfam" id="PF00512">
    <property type="entry name" value="HisKA"/>
    <property type="match status" value="1"/>
</dbReference>
<dbReference type="SUPFAM" id="SSF55874">
    <property type="entry name" value="ATPase domain of HSP90 chaperone/DNA topoisomerase II/histidine kinase"/>
    <property type="match status" value="1"/>
</dbReference>
<dbReference type="EMBL" id="UOFA01000224">
    <property type="protein sequence ID" value="VAW45738.1"/>
    <property type="molecule type" value="Genomic_DNA"/>
</dbReference>
<keyword evidence="6" id="KW-1133">Transmembrane helix</keyword>
<protein>
    <recommendedName>
        <fullName evidence="2">histidine kinase</fullName>
        <ecNumber evidence="2">2.7.13.3</ecNumber>
    </recommendedName>
</protein>
<evidence type="ECO:0000256" key="3">
    <source>
        <dbReference type="ARBA" id="ARBA00022553"/>
    </source>
</evidence>
<dbReference type="PANTHER" id="PTHR43047:SF72">
    <property type="entry name" value="OSMOSENSING HISTIDINE PROTEIN KINASE SLN1"/>
    <property type="match status" value="1"/>
</dbReference>
<name>A0A3B0VQ22_9ZZZZ</name>
<feature type="domain" description="Histidine kinase" evidence="7">
    <location>
        <begin position="73"/>
        <end position="289"/>
    </location>
</feature>
<dbReference type="Gene3D" id="3.30.565.10">
    <property type="entry name" value="Histidine kinase-like ATPase, C-terminal domain"/>
    <property type="match status" value="1"/>
</dbReference>
<sequence length="514" mass="58197">MLTKPLVILLFIGIIVFTLFCIYRLRNRLLKSQLELAELKTHIKDKSIGTPDSNQYESKSKVASAAKTRYLSGISHELRTPLNVIMGYAQLLEKQATCDDPNKDKYALMRHNCAHLNHLIEGILEFSAIEAGKLKVQLEAIDLHDLINQVTTMFDHQAVQKGLIFSSYIDPKLPKTVKTDHKRLQQILMNLLSNAIKFTESGQLEFNITYRNQVATFSITDSGRGIETNDLTRIFQPFERIEQPNKPIKGTGLGLPITRLLVDLLGGELKVESEVNRGSVFTVKLMLAPLAGMSNNQFEFNNRYSEIETIDQQQGASHTILVVDDVKSHRDLLTEILKTHQFKISTAASAIEAQDSVNQQSFSLAIIDVSMPEINGWQLATWFKSHSPKTKIMMLSANPRDVEASSDKPYDAYLTKPIKINQLMSDISHLLELGWKQSNQTNIQANNNNKIMLPDEHRSALINMLDIGHINGIESYLKKLIEQQVINEPQHQQLSQPIKAMNLTAFKEMIKYEH</sequence>
<keyword evidence="3" id="KW-0597">Phosphoprotein</keyword>
<evidence type="ECO:0000256" key="1">
    <source>
        <dbReference type="ARBA" id="ARBA00000085"/>
    </source>
</evidence>
<dbReference type="AlphaFoldDB" id="A0A3B0VQ22"/>
<dbReference type="PANTHER" id="PTHR43047">
    <property type="entry name" value="TWO-COMPONENT HISTIDINE PROTEIN KINASE"/>
    <property type="match status" value="1"/>
</dbReference>
<feature type="transmembrane region" description="Helical" evidence="6">
    <location>
        <begin position="6"/>
        <end position="25"/>
    </location>
</feature>
<dbReference type="EC" id="2.7.13.3" evidence="2"/>
<dbReference type="InterPro" id="IPR003661">
    <property type="entry name" value="HisK_dim/P_dom"/>
</dbReference>
<dbReference type="SUPFAM" id="SSF52172">
    <property type="entry name" value="CheY-like"/>
    <property type="match status" value="1"/>
</dbReference>
<keyword evidence="4" id="KW-0808">Transferase</keyword>
<keyword evidence="6" id="KW-0472">Membrane</keyword>
<dbReference type="Pfam" id="PF00072">
    <property type="entry name" value="Response_reg"/>
    <property type="match status" value="1"/>
</dbReference>
<dbReference type="InterPro" id="IPR001789">
    <property type="entry name" value="Sig_transdc_resp-reg_receiver"/>
</dbReference>
<dbReference type="SMART" id="SM00448">
    <property type="entry name" value="REC"/>
    <property type="match status" value="1"/>
</dbReference>
<dbReference type="InterPro" id="IPR036097">
    <property type="entry name" value="HisK_dim/P_sf"/>
</dbReference>
<dbReference type="CDD" id="cd00156">
    <property type="entry name" value="REC"/>
    <property type="match status" value="1"/>
</dbReference>
<dbReference type="InterPro" id="IPR003594">
    <property type="entry name" value="HATPase_dom"/>
</dbReference>